<name>A0AAX4KMS1_9TREE</name>
<proteinExistence type="predicted"/>
<keyword evidence="3" id="KW-1185">Reference proteome</keyword>
<sequence>MNTQYTSPNLLNEIILRILQNISERSTLASCCQVSRMVYDIASPLLWRNLRLTPWSDRRDPGGERELSDYREDHGKLNNRTRRVSKMKNGVKKFTLEYHSVDWCGIDRPTRLHLPNLQTLELVLKDRHAFHFGKTSRTSSLNSNDCRLLKSIKPKTIIIRNCVLTKLRLDTPSMPSGLWEECQTLILFCSPKQRITSSTYSRWNKSVEMNHLKRVYWIFDPMIDAPTSWDPSIDEHVQFDESVVTSGLGLFHSSSDSVNCELTLLDPLESSETDVEIHFINSGCIYSALNETRRIEFLERCLGYGIFKEEDLTSGTPECRTMRFQNAFQTEFQSLIARRLERMMSIDRLEEDKKEEIWKSIKFKSLQKWLEEDEKEWSQWFDRDELVR</sequence>
<feature type="domain" description="F-box" evidence="1">
    <location>
        <begin position="12"/>
        <end position="52"/>
    </location>
</feature>
<dbReference type="AlphaFoldDB" id="A0AAX4KMS1"/>
<dbReference type="Proteomes" id="UP001358614">
    <property type="component" value="Chromosome 1"/>
</dbReference>
<evidence type="ECO:0000313" key="2">
    <source>
        <dbReference type="EMBL" id="WWD07682.1"/>
    </source>
</evidence>
<dbReference type="Pfam" id="PF12937">
    <property type="entry name" value="F-box-like"/>
    <property type="match status" value="1"/>
</dbReference>
<reference evidence="2 3" key="1">
    <citation type="submission" date="2024-01" db="EMBL/GenBank/DDBJ databases">
        <title>Comparative genomics of Cryptococcus and Kwoniella reveals pathogenesis evolution and contrasting modes of karyotype evolution via chromosome fusion or intercentromeric recombination.</title>
        <authorList>
            <person name="Coelho M.A."/>
            <person name="David-Palma M."/>
            <person name="Shea T."/>
            <person name="Bowers K."/>
            <person name="McGinley-Smith S."/>
            <person name="Mohammad A.W."/>
            <person name="Gnirke A."/>
            <person name="Yurkov A.M."/>
            <person name="Nowrousian M."/>
            <person name="Sun S."/>
            <person name="Cuomo C.A."/>
            <person name="Heitman J."/>
        </authorList>
    </citation>
    <scope>NUCLEOTIDE SEQUENCE [LARGE SCALE GENOMIC DNA]</scope>
    <source>
        <strain evidence="2 3">PYCC6329</strain>
    </source>
</reference>
<dbReference type="GeneID" id="91104584"/>
<dbReference type="EMBL" id="CP144089">
    <property type="protein sequence ID" value="WWD07682.1"/>
    <property type="molecule type" value="Genomic_DNA"/>
</dbReference>
<dbReference type="KEGG" id="ker:91104584"/>
<dbReference type="InterPro" id="IPR001810">
    <property type="entry name" value="F-box_dom"/>
</dbReference>
<evidence type="ECO:0000313" key="3">
    <source>
        <dbReference type="Proteomes" id="UP001358614"/>
    </source>
</evidence>
<dbReference type="RefSeq" id="XP_066085649.1">
    <property type="nucleotide sequence ID" value="XM_066229552.1"/>
</dbReference>
<protein>
    <recommendedName>
        <fullName evidence="1">F-box domain-containing protein</fullName>
    </recommendedName>
</protein>
<dbReference type="SUPFAM" id="SSF81383">
    <property type="entry name" value="F-box domain"/>
    <property type="match status" value="1"/>
</dbReference>
<gene>
    <name evidence="2" type="ORF">V865_005783</name>
</gene>
<accession>A0AAX4KMS1</accession>
<evidence type="ECO:0000259" key="1">
    <source>
        <dbReference type="Pfam" id="PF12937"/>
    </source>
</evidence>
<organism evidence="2 3">
    <name type="scientific">Kwoniella europaea PYCC6329</name>
    <dbReference type="NCBI Taxonomy" id="1423913"/>
    <lineage>
        <taxon>Eukaryota</taxon>
        <taxon>Fungi</taxon>
        <taxon>Dikarya</taxon>
        <taxon>Basidiomycota</taxon>
        <taxon>Agaricomycotina</taxon>
        <taxon>Tremellomycetes</taxon>
        <taxon>Tremellales</taxon>
        <taxon>Cryptococcaceae</taxon>
        <taxon>Kwoniella</taxon>
    </lineage>
</organism>
<dbReference type="InterPro" id="IPR036047">
    <property type="entry name" value="F-box-like_dom_sf"/>
</dbReference>